<organism evidence="2 3">
    <name type="scientific">Pseudoduganella guangdongensis</name>
    <dbReference type="NCBI Taxonomy" id="2692179"/>
    <lineage>
        <taxon>Bacteria</taxon>
        <taxon>Pseudomonadati</taxon>
        <taxon>Pseudomonadota</taxon>
        <taxon>Betaproteobacteria</taxon>
        <taxon>Burkholderiales</taxon>
        <taxon>Oxalobacteraceae</taxon>
        <taxon>Telluria group</taxon>
        <taxon>Pseudoduganella</taxon>
    </lineage>
</organism>
<dbReference type="InterPro" id="IPR036514">
    <property type="entry name" value="SGNH_hydro_sf"/>
</dbReference>
<dbReference type="Proteomes" id="UP000448575">
    <property type="component" value="Unassembled WGS sequence"/>
</dbReference>
<gene>
    <name evidence="2" type="ORF">GTP41_01455</name>
</gene>
<dbReference type="Gene3D" id="3.40.50.1110">
    <property type="entry name" value="SGNH hydrolase"/>
    <property type="match status" value="2"/>
</dbReference>
<proteinExistence type="predicted"/>
<evidence type="ECO:0000256" key="1">
    <source>
        <dbReference type="SAM" id="SignalP"/>
    </source>
</evidence>
<dbReference type="AlphaFoldDB" id="A0A6N9HC00"/>
<comment type="caution">
    <text evidence="2">The sequence shown here is derived from an EMBL/GenBank/DDBJ whole genome shotgun (WGS) entry which is preliminary data.</text>
</comment>
<feature type="signal peptide" evidence="1">
    <location>
        <begin position="1"/>
        <end position="17"/>
    </location>
</feature>
<accession>A0A6N9HC00</accession>
<reference evidence="2 3" key="1">
    <citation type="submission" date="2019-12" db="EMBL/GenBank/DDBJ databases">
        <title>Novel species isolated from a subtropical stream in China.</title>
        <authorList>
            <person name="Lu H."/>
        </authorList>
    </citation>
    <scope>NUCLEOTIDE SEQUENCE [LARGE SCALE GENOMIC DNA]</scope>
    <source>
        <strain evidence="2 3">DS3</strain>
    </source>
</reference>
<dbReference type="GO" id="GO:0016788">
    <property type="term" value="F:hydrolase activity, acting on ester bonds"/>
    <property type="evidence" value="ECO:0007669"/>
    <property type="project" value="UniProtKB-ARBA"/>
</dbReference>
<keyword evidence="3" id="KW-1185">Reference proteome</keyword>
<dbReference type="PROSITE" id="PS51257">
    <property type="entry name" value="PROKAR_LIPOPROTEIN"/>
    <property type="match status" value="1"/>
</dbReference>
<protein>
    <submittedName>
        <fullName evidence="2">Esterase</fullName>
    </submittedName>
</protein>
<feature type="chain" id="PRO_5026934246" evidence="1">
    <location>
        <begin position="18"/>
        <end position="457"/>
    </location>
</feature>
<keyword evidence="1" id="KW-0732">Signal</keyword>
<evidence type="ECO:0000313" key="2">
    <source>
        <dbReference type="EMBL" id="MYN00757.1"/>
    </source>
</evidence>
<dbReference type="EMBL" id="WWCJ01000001">
    <property type="protein sequence ID" value="MYN00757.1"/>
    <property type="molecule type" value="Genomic_DNA"/>
</dbReference>
<evidence type="ECO:0000313" key="3">
    <source>
        <dbReference type="Proteomes" id="UP000448575"/>
    </source>
</evidence>
<dbReference type="RefSeq" id="WP_161023767.1">
    <property type="nucleotide sequence ID" value="NZ_WWCJ01000001.1"/>
</dbReference>
<name>A0A6N9HC00_9BURK</name>
<sequence>MRHPIFAMCSMAAALLAACGGNGPRPGEQSPRLKFSSQVSFGDNISDVGTYKVGAIAAMGGGTFTINGNNSATYPALTGKNWSELIATQLGLPAPCPAVTGLDGDPALGFSVAVQAQPNCFAYAQGGARVAHPVGEGHKATGSPLGALTWPFASQVQNHLAKVGGKFKGDEIVFVAIGNIDLMFGLTELSANASAAGSSAGRTAFATSLASQLAAGASDPGSAAQAIGAAIAAEAARPGSDDNSVVLAGVNAAVLAGNSGAASPAVFGPMAAKAQAEAAAAGSAAGNAYAAAQGPLLVQSMTRTAGEVVSIVKGQLLGNGANYVAVINMPDVSSSPAGQSQPAAIRALIDTIVKSFNDTLAAGFAGEGKVLLIDAFTNSRDQFSNPTPYGLTNNRETACDLSPAKNPLGSALVCNGSNLKAGDVSHYAYADLVNPTPYLQWLLARQVAEKMIAKGWL</sequence>